<gene>
    <name evidence="2" type="ORF">GIS00_24810</name>
</gene>
<dbReference type="SUPFAM" id="SSF54427">
    <property type="entry name" value="NTF2-like"/>
    <property type="match status" value="1"/>
</dbReference>
<dbReference type="Gene3D" id="3.10.450.50">
    <property type="match status" value="1"/>
</dbReference>
<feature type="domain" description="SnoaL-like" evidence="1">
    <location>
        <begin position="1"/>
        <end position="93"/>
    </location>
</feature>
<dbReference type="AlphaFoldDB" id="A0A7K1FUX7"/>
<dbReference type="InterPro" id="IPR037401">
    <property type="entry name" value="SnoaL-like"/>
</dbReference>
<evidence type="ECO:0000313" key="3">
    <source>
        <dbReference type="Proteomes" id="UP000460221"/>
    </source>
</evidence>
<dbReference type="Proteomes" id="UP000460221">
    <property type="component" value="Unassembled WGS sequence"/>
</dbReference>
<reference evidence="2 3" key="1">
    <citation type="submission" date="2019-11" db="EMBL/GenBank/DDBJ databases">
        <authorList>
            <person name="Jiang L.-Q."/>
        </authorList>
    </citation>
    <scope>NUCLEOTIDE SEQUENCE [LARGE SCALE GENOMIC DNA]</scope>
    <source>
        <strain evidence="2 3">YIM 132087</strain>
    </source>
</reference>
<keyword evidence="3" id="KW-1185">Reference proteome</keyword>
<sequence length="103" mass="11824">MMRAYNEQDLDTAQALLADDLSFTSPQDDHIDRAAFLERCFPTADRTTRQDLLVVTGVGDGRVYVTYEYDLKDEQGTWRNTELISVRDGQIHEIQVFFGGRYA</sequence>
<proteinExistence type="predicted"/>
<comment type="caution">
    <text evidence="2">The sequence shown here is derived from an EMBL/GenBank/DDBJ whole genome shotgun (WGS) entry which is preliminary data.</text>
</comment>
<evidence type="ECO:0000259" key="1">
    <source>
        <dbReference type="Pfam" id="PF12680"/>
    </source>
</evidence>
<name>A0A7K1FUX7_9ACTN</name>
<dbReference type="EMBL" id="WLYK01000016">
    <property type="protein sequence ID" value="MTD17159.1"/>
    <property type="molecule type" value="Genomic_DNA"/>
</dbReference>
<dbReference type="InterPro" id="IPR032710">
    <property type="entry name" value="NTF2-like_dom_sf"/>
</dbReference>
<protein>
    <submittedName>
        <fullName evidence="2">DUF4440 domain-containing protein</fullName>
    </submittedName>
</protein>
<organism evidence="2 3">
    <name type="scientific">Nakamurella alba</name>
    <dbReference type="NCBI Taxonomy" id="2665158"/>
    <lineage>
        <taxon>Bacteria</taxon>
        <taxon>Bacillati</taxon>
        <taxon>Actinomycetota</taxon>
        <taxon>Actinomycetes</taxon>
        <taxon>Nakamurellales</taxon>
        <taxon>Nakamurellaceae</taxon>
        <taxon>Nakamurella</taxon>
    </lineage>
</organism>
<dbReference type="Pfam" id="PF12680">
    <property type="entry name" value="SnoaL_2"/>
    <property type="match status" value="1"/>
</dbReference>
<accession>A0A7K1FUX7</accession>
<evidence type="ECO:0000313" key="2">
    <source>
        <dbReference type="EMBL" id="MTD17159.1"/>
    </source>
</evidence>